<dbReference type="EMBL" id="ML978979">
    <property type="protein sequence ID" value="KAF1926042.1"/>
    <property type="molecule type" value="Genomic_DNA"/>
</dbReference>
<proteinExistence type="predicted"/>
<sequence>MTMFDGPVLDVRVPSSLSLASARLLVSHSFASQSFRPEFSPQHKHCNESRSNLCQLHHRSGADCSFRPRHFTFASLAVPPISTNIATSAKEIKENPVRMEYVATTREMSAAGEEQPDQSWEIDSIKAEIFGDRLLASEFAQTIREELVERLTLGPDVK</sequence>
<evidence type="ECO:0000313" key="1">
    <source>
        <dbReference type="EMBL" id="KAF1926042.1"/>
    </source>
</evidence>
<dbReference type="RefSeq" id="XP_033446294.1">
    <property type="nucleotide sequence ID" value="XM_033590133.1"/>
</dbReference>
<gene>
    <name evidence="1" type="ORF">M421DRAFT_397300</name>
</gene>
<protein>
    <submittedName>
        <fullName evidence="1">Uncharacterized protein</fullName>
    </submittedName>
</protein>
<keyword evidence="2" id="KW-1185">Reference proteome</keyword>
<organism evidence="1 2">
    <name type="scientific">Didymella exigua CBS 183.55</name>
    <dbReference type="NCBI Taxonomy" id="1150837"/>
    <lineage>
        <taxon>Eukaryota</taxon>
        <taxon>Fungi</taxon>
        <taxon>Dikarya</taxon>
        <taxon>Ascomycota</taxon>
        <taxon>Pezizomycotina</taxon>
        <taxon>Dothideomycetes</taxon>
        <taxon>Pleosporomycetidae</taxon>
        <taxon>Pleosporales</taxon>
        <taxon>Pleosporineae</taxon>
        <taxon>Didymellaceae</taxon>
        <taxon>Didymella</taxon>
    </lineage>
</organism>
<dbReference type="AlphaFoldDB" id="A0A6A5REE2"/>
<reference evidence="1" key="1">
    <citation type="journal article" date="2020" name="Stud. Mycol.">
        <title>101 Dothideomycetes genomes: a test case for predicting lifestyles and emergence of pathogens.</title>
        <authorList>
            <person name="Haridas S."/>
            <person name="Albert R."/>
            <person name="Binder M."/>
            <person name="Bloem J."/>
            <person name="Labutti K."/>
            <person name="Salamov A."/>
            <person name="Andreopoulos B."/>
            <person name="Baker S."/>
            <person name="Barry K."/>
            <person name="Bills G."/>
            <person name="Bluhm B."/>
            <person name="Cannon C."/>
            <person name="Castanera R."/>
            <person name="Culley D."/>
            <person name="Daum C."/>
            <person name="Ezra D."/>
            <person name="Gonzalez J."/>
            <person name="Henrissat B."/>
            <person name="Kuo A."/>
            <person name="Liang C."/>
            <person name="Lipzen A."/>
            <person name="Lutzoni F."/>
            <person name="Magnuson J."/>
            <person name="Mondo S."/>
            <person name="Nolan M."/>
            <person name="Ohm R."/>
            <person name="Pangilinan J."/>
            <person name="Park H.-J."/>
            <person name="Ramirez L."/>
            <person name="Alfaro M."/>
            <person name="Sun H."/>
            <person name="Tritt A."/>
            <person name="Yoshinaga Y."/>
            <person name="Zwiers L.-H."/>
            <person name="Turgeon B."/>
            <person name="Goodwin S."/>
            <person name="Spatafora J."/>
            <person name="Crous P."/>
            <person name="Grigoriev I."/>
        </authorList>
    </citation>
    <scope>NUCLEOTIDE SEQUENCE</scope>
    <source>
        <strain evidence="1">CBS 183.55</strain>
    </source>
</reference>
<dbReference type="GeneID" id="54347789"/>
<accession>A0A6A5REE2</accession>
<evidence type="ECO:0000313" key="2">
    <source>
        <dbReference type="Proteomes" id="UP000800082"/>
    </source>
</evidence>
<name>A0A6A5REE2_9PLEO</name>
<dbReference type="Proteomes" id="UP000800082">
    <property type="component" value="Unassembled WGS sequence"/>
</dbReference>